<keyword evidence="1" id="KW-0812">Transmembrane</keyword>
<dbReference type="Proteomes" id="UP000663882">
    <property type="component" value="Unassembled WGS sequence"/>
</dbReference>
<comment type="caution">
    <text evidence="2">The sequence shown here is derived from an EMBL/GenBank/DDBJ whole genome shotgun (WGS) entry which is preliminary data.</text>
</comment>
<dbReference type="OrthoDB" id="10044609at2759"/>
<evidence type="ECO:0000256" key="1">
    <source>
        <dbReference type="SAM" id="Phobius"/>
    </source>
</evidence>
<accession>A0A814H7Z0</accession>
<keyword evidence="1" id="KW-1133">Transmembrane helix</keyword>
<dbReference type="EMBL" id="CAJNOO010000667">
    <property type="protein sequence ID" value="CAF1006130.1"/>
    <property type="molecule type" value="Genomic_DNA"/>
</dbReference>
<protein>
    <submittedName>
        <fullName evidence="2">Uncharacterized protein</fullName>
    </submittedName>
</protein>
<keyword evidence="1" id="KW-0472">Membrane</keyword>
<evidence type="ECO:0000313" key="3">
    <source>
        <dbReference type="Proteomes" id="UP000663882"/>
    </source>
</evidence>
<feature type="transmembrane region" description="Helical" evidence="1">
    <location>
        <begin position="79"/>
        <end position="102"/>
    </location>
</feature>
<feature type="transmembrane region" description="Helical" evidence="1">
    <location>
        <begin position="323"/>
        <end position="354"/>
    </location>
</feature>
<feature type="transmembrane region" description="Helical" evidence="1">
    <location>
        <begin position="123"/>
        <end position="143"/>
    </location>
</feature>
<evidence type="ECO:0000313" key="2">
    <source>
        <dbReference type="EMBL" id="CAF1006130.1"/>
    </source>
</evidence>
<gene>
    <name evidence="2" type="ORF">RFH988_LOCUS14428</name>
</gene>
<proteinExistence type="predicted"/>
<sequence length="827" mass="97479">MSLNVNCLSDYSDIELIPLINNKSNNLIHPINNSYGNKLISKFSSLIIDLSYSSNDIELLLKSLTKNSLKMSTKIISSIIIYSMIIILILMILSIIFYIISYSNINQFKLSKKKFIKFSFKNLFLIILLFIYIFIFIQMIFILQHGNKTKNFFQKSIQIINQEFNSNFISDHFQYLFKQFDDYSKKSRFILIDGSKSLMIKSLNKLLNDYYYIDELNIYLNNINKYINEINIFIENDENLKNLFHKVIITYKYINNDLINLNKKLCYYIDENNIKIEKKIFNLFNLVQEKFLFFIQILNEQILNKLFKSTLFNQNQQDKIQSFISLISTLFFTIIPIITFVPFTFIIIIIINYFSFYSNHQTKQFTNQKSKNDSQSKLDDLDVKQLLSLHIHNDDLQNYTTNTYRCVHNISTKKRKSKKIRTYHINRNGERTFSYSTDDINKNKSKNTRSHRLFLGSIRIAFGFIIVLLIILCIISGLLYGLDLLIQSSCRLVHYDQQFLISLIADNLIKSIDNIDVNATLNSIVNDCNNKIHFSKKFLKEFSNELNNELIPIIIYLNDNIYKQFLISIKTINISSEVNLLNNVASFLRIKYIQNRLILIHNDFNQIEKIFTQIIQFNSRLPIKFLNQTLNQFELFFEKVIESTIDSCPLPIDNIFKIDKLICHETANAINVLLYIYSKLKYFTRHHSIRGLSPKFFFDKMRQTGMITENESVANVHLKLKKVDDVEHIFTHRDIYNQGDVNINKVSLLFHDAFICTKGEKYKRHASVTLPLFRHALIKEVLHFSPPSSGTVRILTINDYLLHSGFHLYKGEQIIILFYNLARDQRY</sequence>
<dbReference type="AlphaFoldDB" id="A0A814H7Z0"/>
<feature type="transmembrane region" description="Helical" evidence="1">
    <location>
        <begin position="453"/>
        <end position="482"/>
    </location>
</feature>
<name>A0A814H7Z0_9BILA</name>
<organism evidence="2 3">
    <name type="scientific">Rotaria sordida</name>
    <dbReference type="NCBI Taxonomy" id="392033"/>
    <lineage>
        <taxon>Eukaryota</taxon>
        <taxon>Metazoa</taxon>
        <taxon>Spiralia</taxon>
        <taxon>Gnathifera</taxon>
        <taxon>Rotifera</taxon>
        <taxon>Eurotatoria</taxon>
        <taxon>Bdelloidea</taxon>
        <taxon>Philodinida</taxon>
        <taxon>Philodinidae</taxon>
        <taxon>Rotaria</taxon>
    </lineage>
</organism>
<reference evidence="2" key="1">
    <citation type="submission" date="2021-02" db="EMBL/GenBank/DDBJ databases">
        <authorList>
            <person name="Nowell W R."/>
        </authorList>
    </citation>
    <scope>NUCLEOTIDE SEQUENCE</scope>
</reference>